<sequence length="516" mass="52501">MAASTRPHRALAVLVHCLGVLAALPALSTPDRPPAQAPPPAPSTQAPRPAPVTQAPRPAPPAQAQPPGLSAAPRTPGAAADPSPAASPRVAGSPHAAASPHVSADPRAAASQAAAVGPAVAAHLAAPTSPAASASRAAPGGPASAARPGTPRAGREIPAKVRVAVAPAGTPAPAYRIEVRNDGSAPVDATVRQEVPPGASATTITAGGRAAPATGRGDATEITWRLQLPAHSTTTLNTALTAAAPDQPLTAPTCAFASDGNRPYDCATATWQRTANQTVETRQPFWQRPGAAALVGFAALLLGGTGGWLLRRRRGRSDDGLAGVPAGRGTLYPRPAVPPPAYRRRKPPVWLLVGMSAAVLAGVVGATAWTATSRVAAIDTDQQPTSGAWTGQGQAGPVGVPLRERAFEFTVYRVACAGATQRQRCQATVGVRNLTPEQQVWHGELQRAYLPGGGWVNTDQVATRGVNRGRDVFAEPVAAGQRVVLPLVFTVPGTGVPEQLELRSGVFSAGVRVQVP</sequence>
<keyword evidence="2" id="KW-0812">Transmembrane</keyword>
<evidence type="ECO:0000313" key="5">
    <source>
        <dbReference type="Proteomes" id="UP001219605"/>
    </source>
</evidence>
<feature type="compositionally biased region" description="Pro residues" evidence="1">
    <location>
        <begin position="31"/>
        <end position="42"/>
    </location>
</feature>
<feature type="region of interest" description="Disordered" evidence="1">
    <location>
        <begin position="131"/>
        <end position="157"/>
    </location>
</feature>
<proteinExistence type="predicted"/>
<protein>
    <recommendedName>
        <fullName evidence="6">DUF4352 domain-containing protein</fullName>
    </recommendedName>
</protein>
<keyword evidence="3" id="KW-0732">Signal</keyword>
<feature type="compositionally biased region" description="Low complexity" evidence="1">
    <location>
        <begin position="65"/>
        <end position="110"/>
    </location>
</feature>
<dbReference type="EMBL" id="CP118615">
    <property type="protein sequence ID" value="WDZ87388.1"/>
    <property type="molecule type" value="Genomic_DNA"/>
</dbReference>
<feature type="signal peptide" evidence="3">
    <location>
        <begin position="1"/>
        <end position="22"/>
    </location>
</feature>
<feature type="chain" id="PRO_5045819269" description="DUF4352 domain-containing protein" evidence="3">
    <location>
        <begin position="23"/>
        <end position="516"/>
    </location>
</feature>
<evidence type="ECO:0000256" key="2">
    <source>
        <dbReference type="SAM" id="Phobius"/>
    </source>
</evidence>
<keyword evidence="2" id="KW-1133">Transmembrane helix</keyword>
<dbReference type="Proteomes" id="UP001219605">
    <property type="component" value="Chromosome"/>
</dbReference>
<feature type="transmembrane region" description="Helical" evidence="2">
    <location>
        <begin position="349"/>
        <end position="369"/>
    </location>
</feature>
<feature type="region of interest" description="Disordered" evidence="1">
    <location>
        <begin position="28"/>
        <end position="110"/>
    </location>
</feature>
<gene>
    <name evidence="4" type="ORF">PVK37_13730</name>
</gene>
<evidence type="ECO:0008006" key="6">
    <source>
        <dbReference type="Google" id="ProtNLM"/>
    </source>
</evidence>
<keyword evidence="2" id="KW-0472">Membrane</keyword>
<evidence type="ECO:0000313" key="4">
    <source>
        <dbReference type="EMBL" id="WDZ87388.1"/>
    </source>
</evidence>
<organism evidence="4 5">
    <name type="scientific">Micromonospora cathayae</name>
    <dbReference type="NCBI Taxonomy" id="3028804"/>
    <lineage>
        <taxon>Bacteria</taxon>
        <taxon>Bacillati</taxon>
        <taxon>Actinomycetota</taxon>
        <taxon>Actinomycetes</taxon>
        <taxon>Micromonosporales</taxon>
        <taxon>Micromonosporaceae</taxon>
        <taxon>Micromonospora</taxon>
    </lineage>
</organism>
<evidence type="ECO:0000256" key="3">
    <source>
        <dbReference type="SAM" id="SignalP"/>
    </source>
</evidence>
<feature type="transmembrane region" description="Helical" evidence="2">
    <location>
        <begin position="291"/>
        <end position="310"/>
    </location>
</feature>
<accession>A0ABY7ZWW8</accession>
<dbReference type="RefSeq" id="WP_275034321.1">
    <property type="nucleotide sequence ID" value="NZ_CP118615.1"/>
</dbReference>
<feature type="compositionally biased region" description="Low complexity" evidence="1">
    <location>
        <begin position="131"/>
        <end position="152"/>
    </location>
</feature>
<name>A0ABY7ZWW8_9ACTN</name>
<reference evidence="4 5" key="1">
    <citation type="submission" date="2023-02" db="EMBL/GenBank/DDBJ databases">
        <authorList>
            <person name="Mo P."/>
        </authorList>
    </citation>
    <scope>NUCLEOTIDE SEQUENCE [LARGE SCALE GENOMIC DNA]</scope>
    <source>
        <strain evidence="4 5">HUAS 3</strain>
    </source>
</reference>
<evidence type="ECO:0000256" key="1">
    <source>
        <dbReference type="SAM" id="MobiDB-lite"/>
    </source>
</evidence>
<keyword evidence="5" id="KW-1185">Reference proteome</keyword>
<feature type="compositionally biased region" description="Low complexity" evidence="1">
    <location>
        <begin position="43"/>
        <end position="56"/>
    </location>
</feature>